<sequence>MFKSIILLLSLALCHQAISVGPSEPSGHHELRANDVFSKHITNFLLENLNAIYDLPRVAQDEKEDRLAMFCNRVIMADQMEMDMRKLPIIARPVDIVSAVAAFDSIEISSLHLPHGISDPDGKETLMKQGEDFVAANIRMLLRLLLNTYKFHDLKHPDSPLSDATRKQLLFELKAGTQKLQGYAIEDDGLGCKGFTALVDDWTSVIEPIETLLREEKVKLGLSESCTDARVASLLWPKYPVASYDYASEAPDNSDVAPSVMIETNRKIMEELERVFGDITVNHYSCLLSPLSWPEDVLHRLRRIPELPGFETAIHSDRCTLLVPMHELAPFISQRSLGTLVNLALVFCVLTETTPELQVVISPTVVVVLVGVVDVLSEIDENFTPESGTLPNGTTPDKELYTLILSLQHWYHWLYGVTKDIVVLTDHRSLRDFSKTQLLKPRHARWSLVLEDFRGRLQIRWIVFKHNVLADALSRDPAFKLSTNEMVTKASRVVIPPDAFEDTHTMALKVLSSVALQGFENDDTASSSSDAELLSVITNDIIESVDDLRRSLVTYYIQSCLLILLQYSGVWTYVSTGD</sequence>
<feature type="domain" description="Reverse transcriptase RNase H-like" evidence="8">
    <location>
        <begin position="394"/>
        <end position="453"/>
    </location>
</feature>
<comment type="caution">
    <text evidence="9">The sequence shown here is derived from an EMBL/GenBank/DDBJ whole genome shotgun (WGS) entry which is preliminary data.</text>
</comment>
<dbReference type="GO" id="GO:0003964">
    <property type="term" value="F:RNA-directed DNA polymerase activity"/>
    <property type="evidence" value="ECO:0007669"/>
    <property type="project" value="UniProtKB-KW"/>
</dbReference>
<dbReference type="EMBL" id="QEAN01000066">
    <property type="protein sequence ID" value="TPX50506.1"/>
    <property type="molecule type" value="Genomic_DNA"/>
</dbReference>
<dbReference type="Pfam" id="PF17917">
    <property type="entry name" value="RT_RNaseH"/>
    <property type="match status" value="1"/>
</dbReference>
<keyword evidence="4" id="KW-0255">Endonuclease</keyword>
<evidence type="ECO:0000313" key="9">
    <source>
        <dbReference type="EMBL" id="TPX50506.1"/>
    </source>
</evidence>
<dbReference type="PANTHER" id="PTHR34072">
    <property type="entry name" value="ENZYMATIC POLYPROTEIN-RELATED"/>
    <property type="match status" value="1"/>
</dbReference>
<accession>A0A507DG46</accession>
<gene>
    <name evidence="9" type="ORF">SeMB42_g02224</name>
</gene>
<protein>
    <recommendedName>
        <fullName evidence="8">Reverse transcriptase RNase H-like domain-containing protein</fullName>
    </recommendedName>
</protein>
<evidence type="ECO:0000256" key="5">
    <source>
        <dbReference type="ARBA" id="ARBA00022801"/>
    </source>
</evidence>
<organism evidence="9 10">
    <name type="scientific">Synchytrium endobioticum</name>
    <dbReference type="NCBI Taxonomy" id="286115"/>
    <lineage>
        <taxon>Eukaryota</taxon>
        <taxon>Fungi</taxon>
        <taxon>Fungi incertae sedis</taxon>
        <taxon>Chytridiomycota</taxon>
        <taxon>Chytridiomycota incertae sedis</taxon>
        <taxon>Chytridiomycetes</taxon>
        <taxon>Synchytriales</taxon>
        <taxon>Synchytriaceae</taxon>
        <taxon>Synchytrium</taxon>
    </lineage>
</organism>
<feature type="chain" id="PRO_5021313282" description="Reverse transcriptase RNase H-like domain-containing protein" evidence="7">
    <location>
        <begin position="20"/>
        <end position="578"/>
    </location>
</feature>
<keyword evidence="10" id="KW-1185">Reference proteome</keyword>
<evidence type="ECO:0000256" key="2">
    <source>
        <dbReference type="ARBA" id="ARBA00022695"/>
    </source>
</evidence>
<evidence type="ECO:0000256" key="7">
    <source>
        <dbReference type="SAM" id="SignalP"/>
    </source>
</evidence>
<reference evidence="9 10" key="1">
    <citation type="journal article" date="2019" name="Sci. Rep.">
        <title>Comparative genomics of chytrid fungi reveal insights into the obligate biotrophic and pathogenic lifestyle of Synchytrium endobioticum.</title>
        <authorList>
            <person name="van de Vossenberg B.T.L.H."/>
            <person name="Warris S."/>
            <person name="Nguyen H.D.T."/>
            <person name="van Gent-Pelzer M.P.E."/>
            <person name="Joly D.L."/>
            <person name="van de Geest H.C."/>
            <person name="Bonants P.J.M."/>
            <person name="Smith D.S."/>
            <person name="Levesque C.A."/>
            <person name="van der Lee T.A.J."/>
        </authorList>
    </citation>
    <scope>NUCLEOTIDE SEQUENCE [LARGE SCALE GENOMIC DNA]</scope>
    <source>
        <strain evidence="9 10">MB42</strain>
    </source>
</reference>
<keyword evidence="2" id="KW-0548">Nucleotidyltransferase</keyword>
<keyword evidence="7" id="KW-0732">Signal</keyword>
<keyword evidence="1" id="KW-0808">Transferase</keyword>
<keyword evidence="5" id="KW-0378">Hydrolase</keyword>
<evidence type="ECO:0000256" key="4">
    <source>
        <dbReference type="ARBA" id="ARBA00022759"/>
    </source>
</evidence>
<dbReference type="SUPFAM" id="SSF56672">
    <property type="entry name" value="DNA/RNA polymerases"/>
    <property type="match status" value="1"/>
</dbReference>
<evidence type="ECO:0000256" key="1">
    <source>
        <dbReference type="ARBA" id="ARBA00022679"/>
    </source>
</evidence>
<dbReference type="VEuPathDB" id="FungiDB:SeMB42_g02224"/>
<name>A0A507DG46_9FUNG</name>
<keyword evidence="6" id="KW-0695">RNA-directed DNA polymerase</keyword>
<evidence type="ECO:0000313" key="10">
    <source>
        <dbReference type="Proteomes" id="UP000317494"/>
    </source>
</evidence>
<dbReference type="Proteomes" id="UP000317494">
    <property type="component" value="Unassembled WGS sequence"/>
</dbReference>
<dbReference type="GO" id="GO:0004519">
    <property type="term" value="F:endonuclease activity"/>
    <property type="evidence" value="ECO:0007669"/>
    <property type="project" value="UniProtKB-KW"/>
</dbReference>
<dbReference type="GO" id="GO:0016787">
    <property type="term" value="F:hydrolase activity"/>
    <property type="evidence" value="ECO:0007669"/>
    <property type="project" value="UniProtKB-KW"/>
</dbReference>
<dbReference type="InterPro" id="IPR041373">
    <property type="entry name" value="RT_RNaseH"/>
</dbReference>
<evidence type="ECO:0000256" key="6">
    <source>
        <dbReference type="ARBA" id="ARBA00022918"/>
    </source>
</evidence>
<feature type="signal peptide" evidence="7">
    <location>
        <begin position="1"/>
        <end position="19"/>
    </location>
</feature>
<dbReference type="AlphaFoldDB" id="A0A507DG46"/>
<dbReference type="STRING" id="286115.A0A507DG46"/>
<evidence type="ECO:0000259" key="8">
    <source>
        <dbReference type="Pfam" id="PF17917"/>
    </source>
</evidence>
<dbReference type="InterPro" id="IPR043502">
    <property type="entry name" value="DNA/RNA_pol_sf"/>
</dbReference>
<keyword evidence="3" id="KW-0540">Nuclease</keyword>
<proteinExistence type="predicted"/>
<evidence type="ECO:0000256" key="3">
    <source>
        <dbReference type="ARBA" id="ARBA00022722"/>
    </source>
</evidence>